<dbReference type="SUPFAM" id="SSF55486">
    <property type="entry name" value="Metalloproteases ('zincins'), catalytic domain"/>
    <property type="match status" value="1"/>
</dbReference>
<dbReference type="GO" id="GO:0046872">
    <property type="term" value="F:metal ion binding"/>
    <property type="evidence" value="ECO:0007669"/>
    <property type="project" value="UniProtKB-KW"/>
</dbReference>
<sequence>MKNRNFWQGPATPITDVLPPEFDAQDISSFFANTLVELPEPSDHAYGRFGRKAQDRAEAQPETAPSEIASYPGIEDLPEIPVATQNAVDALEAADAFAPVDLADLAQPLRTQPVVADEITSEEPLDGAGAKPAHAGGGKDGGGKGKNKDTVDTGGTATDGTDTGGTTTGGTDTGGTTTGGTDTGETNTGSNDPNVYVSGMDNPDGFNVEIVYIGDWSDMLRQHIQNVAEFVSDIITADIPSYNGVDDISITATMTSIDGTGGYWGWGGYSTLRTDTKLPSTGYMRFDTADVATIENYGLWEDLMLHEMLHSLGFGTAWQAMGLVQDYSGDLRFTGTNAIEAYNSEFASIASNDALSLFGVPVETDGGSGTAGVHWDDATFTKELLSSSLRANGNYLSDMSIAALEDMGYETIYGDAVTIA</sequence>
<evidence type="ECO:0000256" key="5">
    <source>
        <dbReference type="ARBA" id="ARBA00022833"/>
    </source>
</evidence>
<dbReference type="OrthoDB" id="61573at2"/>
<keyword evidence="9" id="KW-1185">Reference proteome</keyword>
<evidence type="ECO:0000313" key="8">
    <source>
        <dbReference type="EMBL" id="SLN46766.1"/>
    </source>
</evidence>
<gene>
    <name evidence="8" type="ORF">PEL8287_02425</name>
</gene>
<feature type="region of interest" description="Disordered" evidence="7">
    <location>
        <begin position="51"/>
        <end position="70"/>
    </location>
</feature>
<reference evidence="8 9" key="1">
    <citation type="submission" date="2017-03" db="EMBL/GenBank/DDBJ databases">
        <authorList>
            <person name="Afonso C.L."/>
            <person name="Miller P.J."/>
            <person name="Scott M.A."/>
            <person name="Spackman E."/>
            <person name="Goraichik I."/>
            <person name="Dimitrov K.M."/>
            <person name="Suarez D.L."/>
            <person name="Swayne D.E."/>
        </authorList>
    </citation>
    <scope>NUCLEOTIDE SEQUENCE [LARGE SCALE GENOMIC DNA]</scope>
    <source>
        <strain evidence="8 9">CECT 8287</strain>
    </source>
</reference>
<evidence type="ECO:0000256" key="6">
    <source>
        <dbReference type="ARBA" id="ARBA00023049"/>
    </source>
</evidence>
<proteinExistence type="predicted"/>
<feature type="compositionally biased region" description="Gly residues" evidence="7">
    <location>
        <begin position="162"/>
        <end position="182"/>
    </location>
</feature>
<evidence type="ECO:0000256" key="7">
    <source>
        <dbReference type="SAM" id="MobiDB-lite"/>
    </source>
</evidence>
<keyword evidence="2" id="KW-0645">Protease</keyword>
<dbReference type="GO" id="GO:0004222">
    <property type="term" value="F:metalloendopeptidase activity"/>
    <property type="evidence" value="ECO:0007669"/>
    <property type="project" value="InterPro"/>
</dbReference>
<feature type="compositionally biased region" description="Basic and acidic residues" evidence="7">
    <location>
        <begin position="141"/>
        <end position="151"/>
    </location>
</feature>
<accession>A0A1Y5SUG8</accession>
<dbReference type="InterPro" id="IPR001577">
    <property type="entry name" value="Peptidase_M8"/>
</dbReference>
<organism evidence="8 9">
    <name type="scientific">Roseovarius litorisediminis</name>
    <dbReference type="NCBI Taxonomy" id="1312363"/>
    <lineage>
        <taxon>Bacteria</taxon>
        <taxon>Pseudomonadati</taxon>
        <taxon>Pseudomonadota</taxon>
        <taxon>Alphaproteobacteria</taxon>
        <taxon>Rhodobacterales</taxon>
        <taxon>Roseobacteraceae</taxon>
        <taxon>Roseovarius</taxon>
    </lineage>
</organism>
<feature type="compositionally biased region" description="Low complexity" evidence="7">
    <location>
        <begin position="152"/>
        <end position="161"/>
    </location>
</feature>
<dbReference type="Pfam" id="PF01457">
    <property type="entry name" value="Peptidase_M8"/>
    <property type="match status" value="1"/>
</dbReference>
<dbReference type="EMBL" id="FWFL01000005">
    <property type="protein sequence ID" value="SLN46766.1"/>
    <property type="molecule type" value="Genomic_DNA"/>
</dbReference>
<comment type="cofactor">
    <cofactor evidence="1">
        <name>Zn(2+)</name>
        <dbReference type="ChEBI" id="CHEBI:29105"/>
    </cofactor>
</comment>
<evidence type="ECO:0000256" key="3">
    <source>
        <dbReference type="ARBA" id="ARBA00022723"/>
    </source>
</evidence>
<dbReference type="GO" id="GO:0007155">
    <property type="term" value="P:cell adhesion"/>
    <property type="evidence" value="ECO:0007669"/>
    <property type="project" value="InterPro"/>
</dbReference>
<protein>
    <submittedName>
        <fullName evidence="8">Leishmanolysin</fullName>
    </submittedName>
</protein>
<dbReference type="RefSeq" id="WP_085892619.1">
    <property type="nucleotide sequence ID" value="NZ_FWFL01000005.1"/>
</dbReference>
<keyword evidence="3" id="KW-0479">Metal-binding</keyword>
<dbReference type="AlphaFoldDB" id="A0A1Y5SUG8"/>
<keyword evidence="6" id="KW-0482">Metalloprotease</keyword>
<evidence type="ECO:0000313" key="9">
    <source>
        <dbReference type="Proteomes" id="UP000193827"/>
    </source>
</evidence>
<evidence type="ECO:0000256" key="4">
    <source>
        <dbReference type="ARBA" id="ARBA00022801"/>
    </source>
</evidence>
<name>A0A1Y5SUG8_9RHOB</name>
<keyword evidence="4" id="KW-0378">Hydrolase</keyword>
<dbReference type="Gene3D" id="3.90.132.10">
    <property type="entry name" value="Leishmanolysin , domain 2"/>
    <property type="match status" value="1"/>
</dbReference>
<dbReference type="Proteomes" id="UP000193827">
    <property type="component" value="Unassembled WGS sequence"/>
</dbReference>
<dbReference type="GO" id="GO:0006508">
    <property type="term" value="P:proteolysis"/>
    <property type="evidence" value="ECO:0007669"/>
    <property type="project" value="UniProtKB-KW"/>
</dbReference>
<feature type="region of interest" description="Disordered" evidence="7">
    <location>
        <begin position="121"/>
        <end position="200"/>
    </location>
</feature>
<evidence type="ECO:0000256" key="2">
    <source>
        <dbReference type="ARBA" id="ARBA00022670"/>
    </source>
</evidence>
<evidence type="ECO:0000256" key="1">
    <source>
        <dbReference type="ARBA" id="ARBA00001947"/>
    </source>
</evidence>
<keyword evidence="5" id="KW-0862">Zinc</keyword>
<dbReference type="GO" id="GO:0016020">
    <property type="term" value="C:membrane"/>
    <property type="evidence" value="ECO:0007669"/>
    <property type="project" value="InterPro"/>
</dbReference>